<evidence type="ECO:0000313" key="2">
    <source>
        <dbReference type="Proteomes" id="UP000002949"/>
    </source>
</evidence>
<name>G6Y2F0_9HYPH</name>
<sequence length="118" mass="13951">MSQSSVEVKIDEVWSVVLRRIVWLEGASQRGSADMRVPVVEPRSYRYVLRKRGRDFRSYETFKELVEGARFLAGKNWDKVALRVVSLIRDRQPDELAEPYDRFDKRSLEELKGIPHWL</sequence>
<dbReference type="EMBL" id="AGSN01000005">
    <property type="protein sequence ID" value="EHH14133.1"/>
    <property type="molecule type" value="Genomic_DNA"/>
</dbReference>
<dbReference type="KEGG" id="mamo:A6B35_28000"/>
<dbReference type="OrthoDB" id="9992515at2"/>
<evidence type="ECO:0000313" key="1">
    <source>
        <dbReference type="EMBL" id="EHH14133.1"/>
    </source>
</evidence>
<keyword evidence="2" id="KW-1185">Reference proteome</keyword>
<gene>
    <name evidence="1" type="ORF">MEA186_00450</name>
</gene>
<organism evidence="1 2">
    <name type="scientific">Mesorhizobium amorphae CCNWGS0123</name>
    <dbReference type="NCBI Taxonomy" id="1082933"/>
    <lineage>
        <taxon>Bacteria</taxon>
        <taxon>Pseudomonadati</taxon>
        <taxon>Pseudomonadota</taxon>
        <taxon>Alphaproteobacteria</taxon>
        <taxon>Hyphomicrobiales</taxon>
        <taxon>Phyllobacteriaceae</taxon>
        <taxon>Mesorhizobium</taxon>
    </lineage>
</organism>
<reference evidence="1 2" key="1">
    <citation type="journal article" date="2012" name="J. Bacteriol.">
        <title>Draft Genome Sequence of Plant Growth-Promoting Rhizobium Mesorhizobium amorphae, Isolated from Zinc-Lead Mine Tailings.</title>
        <authorList>
            <person name="Hao X."/>
            <person name="Lin Y."/>
            <person name="Johnstone L."/>
            <person name="Baltrus D.A."/>
            <person name="Miller S.J."/>
            <person name="Wei G."/>
            <person name="Rensing C."/>
        </authorList>
    </citation>
    <scope>NUCLEOTIDE SEQUENCE [LARGE SCALE GENOMIC DNA]</scope>
    <source>
        <strain evidence="1 2">CCNWGS0123</strain>
    </source>
</reference>
<accession>G6Y2F0</accession>
<dbReference type="AlphaFoldDB" id="G6Y2F0"/>
<dbReference type="Proteomes" id="UP000002949">
    <property type="component" value="Unassembled WGS sequence"/>
</dbReference>
<proteinExistence type="predicted"/>
<protein>
    <submittedName>
        <fullName evidence="1">Uncharacterized protein</fullName>
    </submittedName>
</protein>
<dbReference type="STRING" id="1082933.A6B35_28000"/>
<dbReference type="RefSeq" id="WP_006199475.1">
    <property type="nucleotide sequence ID" value="NZ_AGSN01000005.1"/>
</dbReference>